<accession>A0AA35YK35</accession>
<feature type="region of interest" description="Disordered" evidence="1">
    <location>
        <begin position="393"/>
        <end position="421"/>
    </location>
</feature>
<dbReference type="AlphaFoldDB" id="A0AA35YK35"/>
<sequence>MEDKIASLRREIAKNNDDIVTSPMVNKTRLESALVVDALDKISVPTECELLLPYGMVRRRCANGRIHPFGNGIVHSTPLQKDYVKGMHFIVLFSGQGMPFLLLRPPTCLHPSKKMQVLPPNKLPLLWITMSNNTKKKQAAKRLPTIAKRATQKFVTPKKLQGILIIRSWYSSFTSNKFVEEFHVESELDMFGSGRIETYIRHDVIIEMLNSEELNINCILWYQIVSHSIFATNGVNRCAYINPQSITETECVHDEQDKTNQHNNRVVTGIAETMNFHQKFFFFPHIGKVGFNGLMFVESDNSDEHDLGSNSFNCPKISVDLFNGNCLWVRGRLAWIFANLVFLDLIFRELEKKEQDSPIRESGFHTRPYLISEFLFSVNGDFKTWRMAMADGETSDSRVRPGGNSDSATQCETATKVTTES</sequence>
<protein>
    <submittedName>
        <fullName evidence="2">Uncharacterized protein</fullName>
    </submittedName>
</protein>
<feature type="compositionally biased region" description="Polar residues" evidence="1">
    <location>
        <begin position="404"/>
        <end position="421"/>
    </location>
</feature>
<organism evidence="2 3">
    <name type="scientific">Lactuca saligna</name>
    <name type="common">Willowleaf lettuce</name>
    <dbReference type="NCBI Taxonomy" id="75948"/>
    <lineage>
        <taxon>Eukaryota</taxon>
        <taxon>Viridiplantae</taxon>
        <taxon>Streptophyta</taxon>
        <taxon>Embryophyta</taxon>
        <taxon>Tracheophyta</taxon>
        <taxon>Spermatophyta</taxon>
        <taxon>Magnoliopsida</taxon>
        <taxon>eudicotyledons</taxon>
        <taxon>Gunneridae</taxon>
        <taxon>Pentapetalae</taxon>
        <taxon>asterids</taxon>
        <taxon>campanulids</taxon>
        <taxon>Asterales</taxon>
        <taxon>Asteraceae</taxon>
        <taxon>Cichorioideae</taxon>
        <taxon>Cichorieae</taxon>
        <taxon>Lactucinae</taxon>
        <taxon>Lactuca</taxon>
    </lineage>
</organism>
<name>A0AA35YK35_LACSI</name>
<evidence type="ECO:0000256" key="1">
    <source>
        <dbReference type="SAM" id="MobiDB-lite"/>
    </source>
</evidence>
<keyword evidence="3" id="KW-1185">Reference proteome</keyword>
<reference evidence="2" key="1">
    <citation type="submission" date="2023-04" db="EMBL/GenBank/DDBJ databases">
        <authorList>
            <person name="Vijverberg K."/>
            <person name="Xiong W."/>
            <person name="Schranz E."/>
        </authorList>
    </citation>
    <scope>NUCLEOTIDE SEQUENCE</scope>
</reference>
<evidence type="ECO:0000313" key="2">
    <source>
        <dbReference type="EMBL" id="CAI9275468.1"/>
    </source>
</evidence>
<proteinExistence type="predicted"/>
<dbReference type="Proteomes" id="UP001177003">
    <property type="component" value="Chromosome 3"/>
</dbReference>
<dbReference type="EMBL" id="OX465079">
    <property type="protein sequence ID" value="CAI9275468.1"/>
    <property type="molecule type" value="Genomic_DNA"/>
</dbReference>
<gene>
    <name evidence="2" type="ORF">LSALG_LOCUS15496</name>
</gene>
<evidence type="ECO:0000313" key="3">
    <source>
        <dbReference type="Proteomes" id="UP001177003"/>
    </source>
</evidence>